<reference evidence="3" key="2">
    <citation type="submission" date="2023-06" db="EMBL/GenBank/DDBJ databases">
        <authorList>
            <consortium name="Lawrence Berkeley National Laboratory"/>
            <person name="Haridas S."/>
            <person name="Hensen N."/>
            <person name="Bonometti L."/>
            <person name="Westerberg I."/>
            <person name="Brannstrom I.O."/>
            <person name="Guillou S."/>
            <person name="Cros-Aarteil S."/>
            <person name="Calhoun S."/>
            <person name="Kuo A."/>
            <person name="Mondo S."/>
            <person name="Pangilinan J."/>
            <person name="Riley R."/>
            <person name="Labutti K."/>
            <person name="Andreopoulos B."/>
            <person name="Lipzen A."/>
            <person name="Chen C."/>
            <person name="Yanf M."/>
            <person name="Daum C."/>
            <person name="Ng V."/>
            <person name="Clum A."/>
            <person name="Steindorff A."/>
            <person name="Ohm R."/>
            <person name="Martin F."/>
            <person name="Silar P."/>
            <person name="Natvig D."/>
            <person name="Lalanne C."/>
            <person name="Gautier V."/>
            <person name="Ament-Velasquez S.L."/>
            <person name="Kruys A."/>
            <person name="Hutchinson M.I."/>
            <person name="Powell A.J."/>
            <person name="Barry K."/>
            <person name="Miller A.N."/>
            <person name="Grigoriev I.V."/>
            <person name="Debuchy R."/>
            <person name="Gladieux P."/>
            <person name="Thoren M.H."/>
            <person name="Johannesson H."/>
        </authorList>
    </citation>
    <scope>NUCLEOTIDE SEQUENCE</scope>
    <source>
        <strain evidence="3">CBS 168.71</strain>
    </source>
</reference>
<evidence type="ECO:0000259" key="2">
    <source>
        <dbReference type="PROSITE" id="PS50011"/>
    </source>
</evidence>
<dbReference type="Proteomes" id="UP001278766">
    <property type="component" value="Unassembled WGS sequence"/>
</dbReference>
<feature type="compositionally biased region" description="Basic and acidic residues" evidence="1">
    <location>
        <begin position="370"/>
        <end position="393"/>
    </location>
</feature>
<name>A0AAE0LMY5_9PEZI</name>
<organism evidence="3 4">
    <name type="scientific">Chaetomium fimeti</name>
    <dbReference type="NCBI Taxonomy" id="1854472"/>
    <lineage>
        <taxon>Eukaryota</taxon>
        <taxon>Fungi</taxon>
        <taxon>Dikarya</taxon>
        <taxon>Ascomycota</taxon>
        <taxon>Pezizomycotina</taxon>
        <taxon>Sordariomycetes</taxon>
        <taxon>Sordariomycetidae</taxon>
        <taxon>Sordariales</taxon>
        <taxon>Chaetomiaceae</taxon>
        <taxon>Chaetomium</taxon>
    </lineage>
</organism>
<dbReference type="PANTHER" id="PTHR24359">
    <property type="entry name" value="SERINE/THREONINE-PROTEIN KINASE SBK1"/>
    <property type="match status" value="1"/>
</dbReference>
<evidence type="ECO:0000313" key="3">
    <source>
        <dbReference type="EMBL" id="KAK3291361.1"/>
    </source>
</evidence>
<dbReference type="Gene3D" id="1.10.510.10">
    <property type="entry name" value="Transferase(Phosphotransferase) domain 1"/>
    <property type="match status" value="1"/>
</dbReference>
<dbReference type="GO" id="GO:0005524">
    <property type="term" value="F:ATP binding"/>
    <property type="evidence" value="ECO:0007669"/>
    <property type="project" value="InterPro"/>
</dbReference>
<dbReference type="PANTHER" id="PTHR24359:SF1">
    <property type="entry name" value="INHIBITOR OF NUCLEAR FACTOR KAPPA-B KINASE EPSILON SUBUNIT HOMOLOG 1-RELATED"/>
    <property type="match status" value="1"/>
</dbReference>
<proteinExistence type="predicted"/>
<accession>A0AAE0LMY5</accession>
<dbReference type="Pfam" id="PF00069">
    <property type="entry name" value="Pkinase"/>
    <property type="match status" value="1"/>
</dbReference>
<dbReference type="GeneID" id="87844827"/>
<dbReference type="RefSeq" id="XP_062654875.1">
    <property type="nucleotide sequence ID" value="XM_062807879.1"/>
</dbReference>
<dbReference type="InterPro" id="IPR000719">
    <property type="entry name" value="Prot_kinase_dom"/>
</dbReference>
<evidence type="ECO:0000256" key="1">
    <source>
        <dbReference type="SAM" id="MobiDB-lite"/>
    </source>
</evidence>
<dbReference type="GO" id="GO:0004674">
    <property type="term" value="F:protein serine/threonine kinase activity"/>
    <property type="evidence" value="ECO:0007669"/>
    <property type="project" value="TreeGrafter"/>
</dbReference>
<keyword evidence="3" id="KW-0418">Kinase</keyword>
<dbReference type="InterPro" id="IPR011009">
    <property type="entry name" value="Kinase-like_dom_sf"/>
</dbReference>
<gene>
    <name evidence="3" type="ORF">B0H64DRAFT_47138</name>
</gene>
<keyword evidence="3" id="KW-0808">Transferase</keyword>
<protein>
    <submittedName>
        <fullName evidence="3">Kinase-like domain-containing protein</fullName>
    </submittedName>
</protein>
<dbReference type="SUPFAM" id="SSF56112">
    <property type="entry name" value="Protein kinase-like (PK-like)"/>
    <property type="match status" value="1"/>
</dbReference>
<dbReference type="AlphaFoldDB" id="A0AAE0LMY5"/>
<evidence type="ECO:0000313" key="4">
    <source>
        <dbReference type="Proteomes" id="UP001278766"/>
    </source>
</evidence>
<dbReference type="CDD" id="cd00180">
    <property type="entry name" value="PKc"/>
    <property type="match status" value="1"/>
</dbReference>
<feature type="region of interest" description="Disordered" evidence="1">
    <location>
        <begin position="356"/>
        <end position="405"/>
    </location>
</feature>
<sequence length="535" mass="59606">MGQLTSTSRVTTDEPNQESIRTLYDELRKGKLQVPNPPGNNILFIPASVFDEKITAERVLAIAGPSSKLCDSYRAELIVKRAKRTIAILVLSGCEKIVYDLLIRDGMVDSDLPLSPSSPDGTILRSAGPQKQRIFTSFEKLSPREVDGFCRDQWLALAPKFGDIKDHKELDSNYPLPFCDKEIMASTMFSTVFRATLHPAHHAETAEKDGIQVAVKELKDENQFKQERSNLTITASLNNSHIIKHIATYEVKNTNGTTTYSIIFPLASGGNLQTFWDTEEPRTPELRQWSLEQILGLATAIRDLHMGFQGEKHCRHGDLKPLNLLHFKDPSSKGLGRLVLGDLGISKIHEQVTADRKCATQTRATTPHYEPPEARGIRNDNDSSSNDNDKDKNGSAAAGQDQGKPWSRKYDMWSLGCIFLEFAVWLFSDVGTLDKFRKRRGSGTFYKVLPAEADGGEEQVVVCPVAQGVLEQLRAGFRGDKDDAAAAPGPWERFVDLIEGELLIPEAERRCGADRLVAELERIVEDARRDPMGEF</sequence>
<dbReference type="SMART" id="SM00220">
    <property type="entry name" value="S_TKc"/>
    <property type="match status" value="1"/>
</dbReference>
<comment type="caution">
    <text evidence="3">The sequence shown here is derived from an EMBL/GenBank/DDBJ whole genome shotgun (WGS) entry which is preliminary data.</text>
</comment>
<dbReference type="EMBL" id="JAUEPN010000010">
    <property type="protein sequence ID" value="KAK3291361.1"/>
    <property type="molecule type" value="Genomic_DNA"/>
</dbReference>
<dbReference type="PROSITE" id="PS50011">
    <property type="entry name" value="PROTEIN_KINASE_DOM"/>
    <property type="match status" value="1"/>
</dbReference>
<feature type="domain" description="Protein kinase" evidence="2">
    <location>
        <begin position="178"/>
        <end position="523"/>
    </location>
</feature>
<keyword evidence="4" id="KW-1185">Reference proteome</keyword>
<reference evidence="3" key="1">
    <citation type="journal article" date="2023" name="Mol. Phylogenet. Evol.">
        <title>Genome-scale phylogeny and comparative genomics of the fungal order Sordariales.</title>
        <authorList>
            <person name="Hensen N."/>
            <person name="Bonometti L."/>
            <person name="Westerberg I."/>
            <person name="Brannstrom I.O."/>
            <person name="Guillou S."/>
            <person name="Cros-Aarteil S."/>
            <person name="Calhoun S."/>
            <person name="Haridas S."/>
            <person name="Kuo A."/>
            <person name="Mondo S."/>
            <person name="Pangilinan J."/>
            <person name="Riley R."/>
            <person name="LaButti K."/>
            <person name="Andreopoulos B."/>
            <person name="Lipzen A."/>
            <person name="Chen C."/>
            <person name="Yan M."/>
            <person name="Daum C."/>
            <person name="Ng V."/>
            <person name="Clum A."/>
            <person name="Steindorff A."/>
            <person name="Ohm R.A."/>
            <person name="Martin F."/>
            <person name="Silar P."/>
            <person name="Natvig D.O."/>
            <person name="Lalanne C."/>
            <person name="Gautier V."/>
            <person name="Ament-Velasquez S.L."/>
            <person name="Kruys A."/>
            <person name="Hutchinson M.I."/>
            <person name="Powell A.J."/>
            <person name="Barry K."/>
            <person name="Miller A.N."/>
            <person name="Grigoriev I.V."/>
            <person name="Debuchy R."/>
            <person name="Gladieux P."/>
            <person name="Hiltunen Thoren M."/>
            <person name="Johannesson H."/>
        </authorList>
    </citation>
    <scope>NUCLEOTIDE SEQUENCE</scope>
    <source>
        <strain evidence="3">CBS 168.71</strain>
    </source>
</reference>